<keyword evidence="1" id="KW-1133">Transmembrane helix</keyword>
<keyword evidence="3" id="KW-1185">Reference proteome</keyword>
<protein>
    <recommendedName>
        <fullName evidence="4">TPM domain-containing protein</fullName>
    </recommendedName>
</protein>
<keyword evidence="1" id="KW-0812">Transmembrane</keyword>
<comment type="caution">
    <text evidence="2">The sequence shown here is derived from an EMBL/GenBank/DDBJ whole genome shotgun (WGS) entry which is preliminary data.</text>
</comment>
<evidence type="ECO:0000256" key="1">
    <source>
        <dbReference type="SAM" id="Phobius"/>
    </source>
</evidence>
<evidence type="ECO:0000313" key="2">
    <source>
        <dbReference type="EMBL" id="NEE02430.1"/>
    </source>
</evidence>
<reference evidence="2 3" key="1">
    <citation type="submission" date="2020-02" db="EMBL/GenBank/DDBJ databases">
        <authorList>
            <person name="Li X.-J."/>
            <person name="Han X.-M."/>
        </authorList>
    </citation>
    <scope>NUCLEOTIDE SEQUENCE [LARGE SCALE GENOMIC DNA]</scope>
    <source>
        <strain evidence="2 3">CCTCC AB 2017055</strain>
    </source>
</reference>
<evidence type="ECO:0000313" key="3">
    <source>
        <dbReference type="Proteomes" id="UP000475214"/>
    </source>
</evidence>
<name>A0A6L9SEE4_9ACTN</name>
<gene>
    <name evidence="2" type="ORF">G1H10_19860</name>
</gene>
<dbReference type="AlphaFoldDB" id="A0A6L9SEE4"/>
<keyword evidence="1" id="KW-0472">Membrane</keyword>
<organism evidence="2 3">
    <name type="scientific">Phytoactinopolyspora halotolerans</name>
    <dbReference type="NCBI Taxonomy" id="1981512"/>
    <lineage>
        <taxon>Bacteria</taxon>
        <taxon>Bacillati</taxon>
        <taxon>Actinomycetota</taxon>
        <taxon>Actinomycetes</taxon>
        <taxon>Jiangellales</taxon>
        <taxon>Jiangellaceae</taxon>
        <taxon>Phytoactinopolyspora</taxon>
    </lineage>
</organism>
<dbReference type="RefSeq" id="WP_163740937.1">
    <property type="nucleotide sequence ID" value="NZ_JAAGOA010000014.1"/>
</dbReference>
<feature type="transmembrane region" description="Helical" evidence="1">
    <location>
        <begin position="185"/>
        <end position="209"/>
    </location>
</feature>
<proteinExistence type="predicted"/>
<sequence>MKRLIIGLIVTLVCAGIGGAAAWWVASSGLPAEVDTTTERARLAADGLSESHVYVDPSVEGMFSDEQIARIDEAANTSDPEVFVVVWPESRQAGYGPSSDVLRQIGRLLDRPGVYVQVSPGDALDSVDVGIDGEYFSIYESPAEEWSSSRETTLLLDKIAENDGREYELGEDTGSDYWGGTAGTIGAGALIGSFGGGLVGTIALVGWFIMRRRRAGV</sequence>
<accession>A0A6L9SEE4</accession>
<dbReference type="Proteomes" id="UP000475214">
    <property type="component" value="Unassembled WGS sequence"/>
</dbReference>
<evidence type="ECO:0008006" key="4">
    <source>
        <dbReference type="Google" id="ProtNLM"/>
    </source>
</evidence>
<dbReference type="EMBL" id="JAAGOA010000014">
    <property type="protein sequence ID" value="NEE02430.1"/>
    <property type="molecule type" value="Genomic_DNA"/>
</dbReference>